<dbReference type="Pfam" id="PF13360">
    <property type="entry name" value="PQQ_2"/>
    <property type="match status" value="1"/>
</dbReference>
<dbReference type="InterPro" id="IPR011047">
    <property type="entry name" value="Quinoprotein_ADH-like_sf"/>
</dbReference>
<accession>A0A6N6VNQ3</accession>
<dbReference type="InterPro" id="IPR018391">
    <property type="entry name" value="PQQ_b-propeller_rpt"/>
</dbReference>
<sequence>MVADFRAAGFGSRVRTAGLVAMAVVMLGLGGCSTFDDMFSSAPKPKLPGKRLSVMELDTKLEVDPEIKDSEIDLPEPVLNKDWTQPGGTADNAFYHLAAPGSLTKLWSVSAGAGSGRVSRVVASPIVADGKVFVLDAEAGVRAFDAKSGNQLWKQDLTPEGEDSEKARGGGVAFDGGKLFVATGFGKVHALDAASGKVLWTTDAGVPFRASPTAHEGKVFAVTSDNQLICLSEDKGEILWRHRGITESAGILAATSPAVSGSIVIVPYSSGELFALRVENGTVLWSDSLTRTGSLTSLSELNDIAGRPVVDKDRVFAISHAGRMVSIDLRTGERVWTKDISGVQTPWVAGDYIFLITTDQEIVALSRRDGRIRWLTKLARYEDVEAKKDPIEWSGPLLVSGKLMFVSSTGKAEMVDAKTGEIKGEIDLPGKTLVAPIAADGIVYILTDDAELVALK</sequence>
<dbReference type="RefSeq" id="WP_152215821.1">
    <property type="nucleotide sequence ID" value="NZ_JBAQYD010000167.1"/>
</dbReference>
<gene>
    <name evidence="2" type="ORF">F2P47_07970</name>
</gene>
<dbReference type="EMBL" id="WESC01000006">
    <property type="protein sequence ID" value="KAB7740456.1"/>
    <property type="molecule type" value="Genomic_DNA"/>
</dbReference>
<protein>
    <submittedName>
        <fullName evidence="2">PQQ-binding-like beta-propeller repeat protein</fullName>
    </submittedName>
</protein>
<name>A0A6N6VNQ3_9HYPH</name>
<dbReference type="AlphaFoldDB" id="A0A6N6VNQ3"/>
<dbReference type="SMART" id="SM00564">
    <property type="entry name" value="PQQ"/>
    <property type="match status" value="7"/>
</dbReference>
<evidence type="ECO:0000313" key="2">
    <source>
        <dbReference type="EMBL" id="KAB7740456.1"/>
    </source>
</evidence>
<evidence type="ECO:0000313" key="3">
    <source>
        <dbReference type="Proteomes" id="UP000468901"/>
    </source>
</evidence>
<organism evidence="2 3">
    <name type="scientific">Parvibaculum sedimenti</name>
    <dbReference type="NCBI Taxonomy" id="2608632"/>
    <lineage>
        <taxon>Bacteria</taxon>
        <taxon>Pseudomonadati</taxon>
        <taxon>Pseudomonadota</taxon>
        <taxon>Alphaproteobacteria</taxon>
        <taxon>Hyphomicrobiales</taxon>
        <taxon>Parvibaculaceae</taxon>
        <taxon>Parvibaculum</taxon>
    </lineage>
</organism>
<dbReference type="InterPro" id="IPR015943">
    <property type="entry name" value="WD40/YVTN_repeat-like_dom_sf"/>
</dbReference>
<comment type="caution">
    <text evidence="2">The sequence shown here is derived from an EMBL/GenBank/DDBJ whole genome shotgun (WGS) entry which is preliminary data.</text>
</comment>
<dbReference type="SUPFAM" id="SSF50998">
    <property type="entry name" value="Quinoprotein alcohol dehydrogenase-like"/>
    <property type="match status" value="1"/>
</dbReference>
<dbReference type="InterPro" id="IPR002372">
    <property type="entry name" value="PQQ_rpt_dom"/>
</dbReference>
<dbReference type="PANTHER" id="PTHR34512">
    <property type="entry name" value="CELL SURFACE PROTEIN"/>
    <property type="match status" value="1"/>
</dbReference>
<dbReference type="PROSITE" id="PS51257">
    <property type="entry name" value="PROKAR_LIPOPROTEIN"/>
    <property type="match status" value="1"/>
</dbReference>
<proteinExistence type="predicted"/>
<reference evidence="2 3" key="1">
    <citation type="submission" date="2019-09" db="EMBL/GenBank/DDBJ databases">
        <title>Parvibaculum sedimenti sp. nov., isolated from sediment.</title>
        <authorList>
            <person name="Wang Y."/>
        </authorList>
    </citation>
    <scope>NUCLEOTIDE SEQUENCE [LARGE SCALE GENOMIC DNA]</scope>
    <source>
        <strain evidence="2 3">HXT-9</strain>
    </source>
</reference>
<feature type="domain" description="Pyrrolo-quinoline quinone repeat" evidence="1">
    <location>
        <begin position="139"/>
        <end position="374"/>
    </location>
</feature>
<dbReference type="PANTHER" id="PTHR34512:SF30">
    <property type="entry name" value="OUTER MEMBRANE PROTEIN ASSEMBLY FACTOR BAMB"/>
    <property type="match status" value="1"/>
</dbReference>
<keyword evidence="3" id="KW-1185">Reference proteome</keyword>
<dbReference type="Proteomes" id="UP000468901">
    <property type="component" value="Unassembled WGS sequence"/>
</dbReference>
<dbReference type="Gene3D" id="2.130.10.10">
    <property type="entry name" value="YVTN repeat-like/Quinoprotein amine dehydrogenase"/>
    <property type="match status" value="1"/>
</dbReference>
<evidence type="ECO:0000259" key="1">
    <source>
        <dbReference type="Pfam" id="PF13360"/>
    </source>
</evidence>